<evidence type="ECO:0000313" key="2">
    <source>
        <dbReference type="Proteomes" id="UP000325313"/>
    </source>
</evidence>
<reference evidence="1 2" key="1">
    <citation type="submission" date="2019-05" db="EMBL/GenBank/DDBJ databases">
        <title>Emergence of the Ug99 lineage of the wheat stem rust pathogen through somatic hybridization.</title>
        <authorList>
            <person name="Li F."/>
            <person name="Upadhyaya N.M."/>
            <person name="Sperschneider J."/>
            <person name="Matny O."/>
            <person name="Nguyen-Phuc H."/>
            <person name="Mago R."/>
            <person name="Raley C."/>
            <person name="Miller M.E."/>
            <person name="Silverstein K.A.T."/>
            <person name="Henningsen E."/>
            <person name="Hirsch C.D."/>
            <person name="Visser B."/>
            <person name="Pretorius Z.A."/>
            <person name="Steffenson B.J."/>
            <person name="Schwessinger B."/>
            <person name="Dodds P.N."/>
            <person name="Figueroa M."/>
        </authorList>
    </citation>
    <scope>NUCLEOTIDE SEQUENCE [LARGE SCALE GENOMIC DNA]</scope>
    <source>
        <strain evidence="1 2">Ug99</strain>
    </source>
</reference>
<accession>A0A5B0LWM1</accession>
<protein>
    <submittedName>
        <fullName evidence="1">Uncharacterized protein</fullName>
    </submittedName>
</protein>
<proteinExistence type="predicted"/>
<organism evidence="1 2">
    <name type="scientific">Puccinia graminis f. sp. tritici</name>
    <dbReference type="NCBI Taxonomy" id="56615"/>
    <lineage>
        <taxon>Eukaryota</taxon>
        <taxon>Fungi</taxon>
        <taxon>Dikarya</taxon>
        <taxon>Basidiomycota</taxon>
        <taxon>Pucciniomycotina</taxon>
        <taxon>Pucciniomycetes</taxon>
        <taxon>Pucciniales</taxon>
        <taxon>Pucciniaceae</taxon>
        <taxon>Puccinia</taxon>
    </lineage>
</organism>
<comment type="caution">
    <text evidence="1">The sequence shown here is derived from an EMBL/GenBank/DDBJ whole genome shotgun (WGS) entry which is preliminary data.</text>
</comment>
<dbReference type="EMBL" id="VDEP01000506">
    <property type="protein sequence ID" value="KAA1068220.1"/>
    <property type="molecule type" value="Genomic_DNA"/>
</dbReference>
<dbReference type="Proteomes" id="UP000325313">
    <property type="component" value="Unassembled WGS sequence"/>
</dbReference>
<name>A0A5B0LWM1_PUCGR</name>
<evidence type="ECO:0000313" key="1">
    <source>
        <dbReference type="EMBL" id="KAA1068220.1"/>
    </source>
</evidence>
<dbReference type="AlphaFoldDB" id="A0A5B0LWM1"/>
<sequence length="111" mass="12408">MAGIRWRSLGHPPTSLFPSKLVTIFATVPSALPIFWFWSGAARSLIGPLSDKILPLYQSHSGDYLMMRNSINFFIVGLTSPPPTFNLFLHSHLPLKIFTNYLLVHTSNPPS</sequence>
<gene>
    <name evidence="1" type="ORF">PGTUg99_027959</name>
</gene>